<protein>
    <submittedName>
        <fullName evidence="1">Uncharacterized protein</fullName>
    </submittedName>
</protein>
<name>A0ABN9XG38_9DINO</name>
<organism evidence="1 2">
    <name type="scientific">Prorocentrum cordatum</name>
    <dbReference type="NCBI Taxonomy" id="2364126"/>
    <lineage>
        <taxon>Eukaryota</taxon>
        <taxon>Sar</taxon>
        <taxon>Alveolata</taxon>
        <taxon>Dinophyceae</taxon>
        <taxon>Prorocentrales</taxon>
        <taxon>Prorocentraceae</taxon>
        <taxon>Prorocentrum</taxon>
    </lineage>
</organism>
<gene>
    <name evidence="1" type="ORF">PCOR1329_LOCUS75369</name>
</gene>
<evidence type="ECO:0000313" key="2">
    <source>
        <dbReference type="Proteomes" id="UP001189429"/>
    </source>
</evidence>
<proteinExistence type="predicted"/>
<evidence type="ECO:0000313" key="1">
    <source>
        <dbReference type="EMBL" id="CAK0897087.1"/>
    </source>
</evidence>
<reference evidence="1" key="1">
    <citation type="submission" date="2023-10" db="EMBL/GenBank/DDBJ databases">
        <authorList>
            <person name="Chen Y."/>
            <person name="Shah S."/>
            <person name="Dougan E. K."/>
            <person name="Thang M."/>
            <person name="Chan C."/>
        </authorList>
    </citation>
    <scope>NUCLEOTIDE SEQUENCE [LARGE SCALE GENOMIC DNA]</scope>
</reference>
<comment type="caution">
    <text evidence="1">The sequence shown here is derived from an EMBL/GenBank/DDBJ whole genome shotgun (WGS) entry which is preliminary data.</text>
</comment>
<keyword evidence="2" id="KW-1185">Reference proteome</keyword>
<accession>A0ABN9XG38</accession>
<dbReference type="Proteomes" id="UP001189429">
    <property type="component" value="Unassembled WGS sequence"/>
</dbReference>
<sequence>MTCSSEPTPGGHQAVFLPALGGIADALRTELTGQVDTAMRTFTEASIQSIGRTISTFERTVNRRLEASKQEMVDNRQRLTASEAAQAATAASVEEVRRQLAMAEAQLPAMDLVALADWDRPPDPSVYTIGAPELVAPAAVRQAIGPWIADAGLTMDMVSVVGDAPSRKFHIQLLGGKDITSPRSAALARHLKLPGGAWRSFTDLAATGQNAPIYINADRSPKQVRTELQTRRLHRLLQEWYPQKSFVGRRPKGRVLLNGTPLVKLEVGASADVATKLVFNKQLVAVEGLDEAGLVKEFDSIFAEDRGITWG</sequence>
<dbReference type="EMBL" id="CAUYUJ010020281">
    <property type="protein sequence ID" value="CAK0897087.1"/>
    <property type="molecule type" value="Genomic_DNA"/>
</dbReference>